<reference evidence="2 4" key="1">
    <citation type="submission" date="2016-10" db="EMBL/GenBank/DDBJ databases">
        <title>Draft genome sequences of four alkaliphilic bacteria belonging to the Anaerobacillus genus.</title>
        <authorList>
            <person name="Bassil N.M."/>
            <person name="Lloyd J.R."/>
        </authorList>
    </citation>
    <scope>NUCLEOTIDE SEQUENCE [LARGE SCALE GENOMIC DNA]</scope>
    <source>
        <strain evidence="2 4">NB2006</strain>
    </source>
</reference>
<dbReference type="SUPFAM" id="SSF55008">
    <property type="entry name" value="HMA, heavy metal-associated domain"/>
    <property type="match status" value="1"/>
</dbReference>
<dbReference type="Pfam" id="PF00403">
    <property type="entry name" value="HMA"/>
    <property type="match status" value="1"/>
</dbReference>
<evidence type="ECO:0000313" key="3">
    <source>
        <dbReference type="EMBL" id="QOY36771.1"/>
    </source>
</evidence>
<dbReference type="KEGG" id="aia:AWH56_003700"/>
<keyword evidence="4" id="KW-1185">Reference proteome</keyword>
<dbReference type="EMBL" id="LQXD01000166">
    <property type="protein sequence ID" value="OIJ07909.1"/>
    <property type="molecule type" value="Genomic_DNA"/>
</dbReference>
<dbReference type="InterPro" id="IPR036163">
    <property type="entry name" value="HMA_dom_sf"/>
</dbReference>
<dbReference type="RefSeq" id="WP_071318707.1">
    <property type="nucleotide sequence ID" value="NZ_CP063356.2"/>
</dbReference>
<organism evidence="2 4">
    <name type="scientific">Anaerobacillus isosaccharinicus</name>
    <dbReference type="NCBI Taxonomy" id="1532552"/>
    <lineage>
        <taxon>Bacteria</taxon>
        <taxon>Bacillati</taxon>
        <taxon>Bacillota</taxon>
        <taxon>Bacilli</taxon>
        <taxon>Bacillales</taxon>
        <taxon>Bacillaceae</taxon>
        <taxon>Anaerobacillus</taxon>
    </lineage>
</organism>
<dbReference type="GO" id="GO:0046872">
    <property type="term" value="F:metal ion binding"/>
    <property type="evidence" value="ECO:0007669"/>
    <property type="project" value="InterPro"/>
</dbReference>
<gene>
    <name evidence="3" type="ORF">AWH56_003700</name>
    <name evidence="2" type="ORF">AWH56_19880</name>
</gene>
<evidence type="ECO:0000259" key="1">
    <source>
        <dbReference type="PROSITE" id="PS50846"/>
    </source>
</evidence>
<evidence type="ECO:0000313" key="2">
    <source>
        <dbReference type="EMBL" id="OIJ07909.1"/>
    </source>
</evidence>
<dbReference type="PROSITE" id="PS50846">
    <property type="entry name" value="HMA_2"/>
    <property type="match status" value="1"/>
</dbReference>
<reference evidence="3 4" key="3">
    <citation type="journal article" date="2019" name="Int. J. Syst. Evol. Microbiol.">
        <title>Anaerobacillus isosaccharinicus sp. nov., an alkaliphilic bacterium which degrades isosaccharinic acid.</title>
        <authorList>
            <person name="Bassil N.M."/>
            <person name="Lloyd J.R."/>
        </authorList>
    </citation>
    <scope>NUCLEOTIDE SEQUENCE [LARGE SCALE GENOMIC DNA]</scope>
    <source>
        <strain evidence="3 4">NB2006</strain>
    </source>
</reference>
<dbReference type="EMBL" id="CP063356">
    <property type="protein sequence ID" value="QOY36771.1"/>
    <property type="molecule type" value="Genomic_DNA"/>
</dbReference>
<sequence>MKKVVFKMEPFSCPSCADIIEKVLLKQTGIEEVLIQFFSNKIKIIFNEDQITILQIEEVLEKLGYSAVGRKVG</sequence>
<dbReference type="CDD" id="cd00371">
    <property type="entry name" value="HMA"/>
    <property type="match status" value="1"/>
</dbReference>
<dbReference type="Gene3D" id="3.30.70.100">
    <property type="match status" value="1"/>
</dbReference>
<dbReference type="Proteomes" id="UP000180175">
    <property type="component" value="Chromosome"/>
</dbReference>
<accession>A0A1S2L5Z2</accession>
<name>A0A1S2L5Z2_9BACI</name>
<protein>
    <submittedName>
        <fullName evidence="2">Heavy metal-binding protein</fullName>
    </submittedName>
    <submittedName>
        <fullName evidence="3">Heavy-metal-associated domain-containing protein</fullName>
    </submittedName>
</protein>
<reference evidence="3 4" key="2">
    <citation type="journal article" date="2017" name="Genome Announc.">
        <title>Draft Genome Sequences of Four Alkaliphilic Bacteria Belonging to the Anaerobacillus Genus.</title>
        <authorList>
            <person name="Bassil N.M."/>
            <person name="Lloyd J.R."/>
        </authorList>
    </citation>
    <scope>NUCLEOTIDE SEQUENCE [LARGE SCALE GENOMIC DNA]</scope>
    <source>
        <strain evidence="3 4">NB2006</strain>
    </source>
</reference>
<proteinExistence type="predicted"/>
<reference evidence="3" key="4">
    <citation type="submission" date="2020-10" db="EMBL/GenBank/DDBJ databases">
        <authorList>
            <person name="Bassil N.M."/>
            <person name="Lloyd J.R."/>
        </authorList>
    </citation>
    <scope>NUCLEOTIDE SEQUENCE</scope>
    <source>
        <strain evidence="3">NB2006</strain>
    </source>
</reference>
<dbReference type="OrthoDB" id="2721717at2"/>
<dbReference type="InterPro" id="IPR006121">
    <property type="entry name" value="HMA_dom"/>
</dbReference>
<dbReference type="AlphaFoldDB" id="A0A1S2L5Z2"/>
<feature type="domain" description="HMA" evidence="1">
    <location>
        <begin position="2"/>
        <end position="68"/>
    </location>
</feature>
<evidence type="ECO:0000313" key="4">
    <source>
        <dbReference type="Proteomes" id="UP000180175"/>
    </source>
</evidence>